<reference evidence="1 2" key="1">
    <citation type="submission" date="2024-08" db="EMBL/GenBank/DDBJ databases">
        <authorList>
            <person name="Feng Z."/>
            <person name="Ronholm J."/>
        </authorList>
    </citation>
    <scope>NUCLEOTIDE SEQUENCE [LARGE SCALE GENOMIC DNA]</scope>
    <source>
        <strain evidence="1 2">4-AB0-8</strain>
    </source>
</reference>
<proteinExistence type="predicted"/>
<keyword evidence="2" id="KW-1185">Reference proteome</keyword>
<dbReference type="Gene3D" id="1.10.238.160">
    <property type="match status" value="1"/>
</dbReference>
<name>A0ABV4IGP3_9BURK</name>
<dbReference type="InterPro" id="IPR010260">
    <property type="entry name" value="AlpA"/>
</dbReference>
<accession>A0ABV4IGP3</accession>
<comment type="caution">
    <text evidence="1">The sequence shown here is derived from an EMBL/GenBank/DDBJ whole genome shotgun (WGS) entry which is preliminary data.</text>
</comment>
<gene>
    <name evidence="1" type="ORF">ACBP88_08755</name>
</gene>
<dbReference type="InterPro" id="IPR052931">
    <property type="entry name" value="Prophage_regulatory_activator"/>
</dbReference>
<dbReference type="Pfam" id="PF05930">
    <property type="entry name" value="Phage_AlpA"/>
    <property type="match status" value="1"/>
</dbReference>
<dbReference type="PANTHER" id="PTHR36154:SF1">
    <property type="entry name" value="DNA-BINDING TRANSCRIPTIONAL ACTIVATOR ALPA"/>
    <property type="match status" value="1"/>
</dbReference>
<evidence type="ECO:0000313" key="1">
    <source>
        <dbReference type="EMBL" id="MEZ2739543.1"/>
    </source>
</evidence>
<organism evidence="1 2">
    <name type="scientific">Comamonas jiangduensis</name>
    <dbReference type="NCBI Taxonomy" id="1194168"/>
    <lineage>
        <taxon>Bacteria</taxon>
        <taxon>Pseudomonadati</taxon>
        <taxon>Pseudomonadota</taxon>
        <taxon>Betaproteobacteria</taxon>
        <taxon>Burkholderiales</taxon>
        <taxon>Comamonadaceae</taxon>
        <taxon>Comamonas</taxon>
    </lineage>
</organism>
<dbReference type="RefSeq" id="WP_370892136.1">
    <property type="nucleotide sequence ID" value="NZ_JBGJLR010000007.1"/>
</dbReference>
<sequence>MSNKPYVILRIKDLCEKLKLAKPTIYNLMNKNSKYFDPSFPQRIYLTSNSVVWIEEQVDAWIESKMNVAQ</sequence>
<dbReference type="EMBL" id="JBGJLR010000007">
    <property type="protein sequence ID" value="MEZ2739543.1"/>
    <property type="molecule type" value="Genomic_DNA"/>
</dbReference>
<dbReference type="PANTHER" id="PTHR36154">
    <property type="entry name" value="DNA-BINDING TRANSCRIPTIONAL ACTIVATOR ALPA"/>
    <property type="match status" value="1"/>
</dbReference>
<dbReference type="Proteomes" id="UP001567350">
    <property type="component" value="Unassembled WGS sequence"/>
</dbReference>
<protein>
    <submittedName>
        <fullName evidence="1">Helix-turn-helix transcriptional regulator</fullName>
    </submittedName>
</protein>
<evidence type="ECO:0000313" key="2">
    <source>
        <dbReference type="Proteomes" id="UP001567350"/>
    </source>
</evidence>